<protein>
    <submittedName>
        <fullName evidence="3">Acyl-CoA N-acyltransferase</fullName>
    </submittedName>
</protein>
<feature type="domain" description="N-acetyltransferase" evidence="2">
    <location>
        <begin position="1"/>
        <end position="146"/>
    </location>
</feature>
<dbReference type="PANTHER" id="PTHR13947">
    <property type="entry name" value="GNAT FAMILY N-ACETYLTRANSFERASE"/>
    <property type="match status" value="1"/>
</dbReference>
<dbReference type="Gene3D" id="3.40.630.30">
    <property type="match status" value="1"/>
</dbReference>
<dbReference type="AlphaFoldDB" id="A0AAD7CVQ4"/>
<sequence length="150" mass="16848">MISFCENVLETDMHDISVHYRPPAAFFVAAQPRAAKADDETATSGDEEVVGYVGLEYLPEKDAQIAEVRRMIVSAKRRRHGIGARLMQALIAHGETIPGLRWIELGTSDYQLGAQRFYTRLGWEVFRVETVRQGVVSATIRQFRRPVGTA</sequence>
<keyword evidence="1" id="KW-0808">Transferase</keyword>
<dbReference type="EMBL" id="JARKIE010000210">
    <property type="protein sequence ID" value="KAJ7666361.1"/>
    <property type="molecule type" value="Genomic_DNA"/>
</dbReference>
<evidence type="ECO:0000259" key="2">
    <source>
        <dbReference type="PROSITE" id="PS51186"/>
    </source>
</evidence>
<dbReference type="PANTHER" id="PTHR13947:SF37">
    <property type="entry name" value="LD18367P"/>
    <property type="match status" value="1"/>
</dbReference>
<dbReference type="PROSITE" id="PS51186">
    <property type="entry name" value="GNAT"/>
    <property type="match status" value="1"/>
</dbReference>
<evidence type="ECO:0000313" key="3">
    <source>
        <dbReference type="EMBL" id="KAJ7666361.1"/>
    </source>
</evidence>
<dbReference type="InterPro" id="IPR016181">
    <property type="entry name" value="Acyl_CoA_acyltransferase"/>
</dbReference>
<dbReference type="InterPro" id="IPR000182">
    <property type="entry name" value="GNAT_dom"/>
</dbReference>
<proteinExistence type="predicted"/>
<reference evidence="3" key="1">
    <citation type="submission" date="2023-03" db="EMBL/GenBank/DDBJ databases">
        <title>Massive genome expansion in bonnet fungi (Mycena s.s.) driven by repeated elements and novel gene families across ecological guilds.</title>
        <authorList>
            <consortium name="Lawrence Berkeley National Laboratory"/>
            <person name="Harder C.B."/>
            <person name="Miyauchi S."/>
            <person name="Viragh M."/>
            <person name="Kuo A."/>
            <person name="Thoen E."/>
            <person name="Andreopoulos B."/>
            <person name="Lu D."/>
            <person name="Skrede I."/>
            <person name="Drula E."/>
            <person name="Henrissat B."/>
            <person name="Morin E."/>
            <person name="Kohler A."/>
            <person name="Barry K."/>
            <person name="LaButti K."/>
            <person name="Morin E."/>
            <person name="Salamov A."/>
            <person name="Lipzen A."/>
            <person name="Mereny Z."/>
            <person name="Hegedus B."/>
            <person name="Baldrian P."/>
            <person name="Stursova M."/>
            <person name="Weitz H."/>
            <person name="Taylor A."/>
            <person name="Grigoriev I.V."/>
            <person name="Nagy L.G."/>
            <person name="Martin F."/>
            <person name="Kauserud H."/>
        </authorList>
    </citation>
    <scope>NUCLEOTIDE SEQUENCE</scope>
    <source>
        <strain evidence="3">CBHHK067</strain>
    </source>
</reference>
<name>A0AAD7CVQ4_MYCRO</name>
<dbReference type="GO" id="GO:0008080">
    <property type="term" value="F:N-acetyltransferase activity"/>
    <property type="evidence" value="ECO:0007669"/>
    <property type="project" value="InterPro"/>
</dbReference>
<dbReference type="SUPFAM" id="SSF55729">
    <property type="entry name" value="Acyl-CoA N-acyltransferases (Nat)"/>
    <property type="match status" value="1"/>
</dbReference>
<organism evidence="3 4">
    <name type="scientific">Mycena rosella</name>
    <name type="common">Pink bonnet</name>
    <name type="synonym">Agaricus rosellus</name>
    <dbReference type="NCBI Taxonomy" id="1033263"/>
    <lineage>
        <taxon>Eukaryota</taxon>
        <taxon>Fungi</taxon>
        <taxon>Dikarya</taxon>
        <taxon>Basidiomycota</taxon>
        <taxon>Agaricomycotina</taxon>
        <taxon>Agaricomycetes</taxon>
        <taxon>Agaricomycetidae</taxon>
        <taxon>Agaricales</taxon>
        <taxon>Marasmiineae</taxon>
        <taxon>Mycenaceae</taxon>
        <taxon>Mycena</taxon>
    </lineage>
</organism>
<dbReference type="CDD" id="cd04301">
    <property type="entry name" value="NAT_SF"/>
    <property type="match status" value="1"/>
</dbReference>
<evidence type="ECO:0000256" key="1">
    <source>
        <dbReference type="ARBA" id="ARBA00022679"/>
    </source>
</evidence>
<accession>A0AAD7CVQ4</accession>
<keyword evidence="4" id="KW-1185">Reference proteome</keyword>
<dbReference type="Proteomes" id="UP001221757">
    <property type="component" value="Unassembled WGS sequence"/>
</dbReference>
<comment type="caution">
    <text evidence="3">The sequence shown here is derived from an EMBL/GenBank/DDBJ whole genome shotgun (WGS) entry which is preliminary data.</text>
</comment>
<evidence type="ECO:0000313" key="4">
    <source>
        <dbReference type="Proteomes" id="UP001221757"/>
    </source>
</evidence>
<gene>
    <name evidence="3" type="ORF">B0H17DRAFT_1090004</name>
</gene>
<dbReference type="Pfam" id="PF00583">
    <property type="entry name" value="Acetyltransf_1"/>
    <property type="match status" value="1"/>
</dbReference>
<dbReference type="InterPro" id="IPR050769">
    <property type="entry name" value="NAT_camello-type"/>
</dbReference>